<organism evidence="1 2">
    <name type="scientific">Kribbella steppae</name>
    <dbReference type="NCBI Taxonomy" id="2512223"/>
    <lineage>
        <taxon>Bacteria</taxon>
        <taxon>Bacillati</taxon>
        <taxon>Actinomycetota</taxon>
        <taxon>Actinomycetes</taxon>
        <taxon>Propionibacteriales</taxon>
        <taxon>Kribbellaceae</taxon>
        <taxon>Kribbella</taxon>
    </lineage>
</organism>
<keyword evidence="2" id="KW-1185">Reference proteome</keyword>
<dbReference type="SUPFAM" id="SSF82784">
    <property type="entry name" value="OsmC-like"/>
    <property type="match status" value="1"/>
</dbReference>
<reference evidence="1 2" key="1">
    <citation type="journal article" date="2015" name="Stand. Genomic Sci.">
        <title>Genomic Encyclopedia of Bacterial and Archaeal Type Strains, Phase III: the genomes of soil and plant-associated and newly described type strains.</title>
        <authorList>
            <person name="Whitman W.B."/>
            <person name="Woyke T."/>
            <person name="Klenk H.P."/>
            <person name="Zhou Y."/>
            <person name="Lilburn T.G."/>
            <person name="Beck B.J."/>
            <person name="De Vos P."/>
            <person name="Vandamme P."/>
            <person name="Eisen J.A."/>
            <person name="Garrity G."/>
            <person name="Hugenholtz P."/>
            <person name="Kyrpides N.C."/>
        </authorList>
    </citation>
    <scope>NUCLEOTIDE SEQUENCE [LARGE SCALE GENOMIC DNA]</scope>
    <source>
        <strain evidence="1 2">VKM Ac-2572</strain>
    </source>
</reference>
<evidence type="ECO:0000313" key="2">
    <source>
        <dbReference type="Proteomes" id="UP000294508"/>
    </source>
</evidence>
<sequence>MTTTDDSMIRNGVDTATLFATLDAVKGAPEAARFQFRAGNQWLSGTHNRSTIHGYFGVGEERTHERTFHFDADHPAVLVGRDNGPTPVEYLLHALAACLTAGLANIAAARGIRLTEVHSTVAGDIDLNGILGLDPDVRNGYEQITVRFTVKGDAPADKLRELVAQSQARSAVFDVITNQVPVTIEVETE</sequence>
<evidence type="ECO:0000313" key="1">
    <source>
        <dbReference type="EMBL" id="TCO28339.1"/>
    </source>
</evidence>
<name>A0A4R2HHG0_9ACTN</name>
<dbReference type="RefSeq" id="WP_132210531.1">
    <property type="nucleotide sequence ID" value="NZ_SLWN01000006.1"/>
</dbReference>
<protein>
    <submittedName>
        <fullName evidence="1">Putative OsmC-like protein</fullName>
    </submittedName>
</protein>
<dbReference type="InterPro" id="IPR015946">
    <property type="entry name" value="KH_dom-like_a/b"/>
</dbReference>
<gene>
    <name evidence="1" type="ORF">EV652_106325</name>
</gene>
<dbReference type="InterPro" id="IPR036102">
    <property type="entry name" value="OsmC/Ohrsf"/>
</dbReference>
<dbReference type="PANTHER" id="PTHR35368:SF1">
    <property type="entry name" value="HYDROPEROXIDE REDUCTASE"/>
    <property type="match status" value="1"/>
</dbReference>
<accession>A0A4R2HHG0</accession>
<dbReference type="AlphaFoldDB" id="A0A4R2HHG0"/>
<dbReference type="PANTHER" id="PTHR35368">
    <property type="entry name" value="HYDROPEROXIDE REDUCTASE"/>
    <property type="match status" value="1"/>
</dbReference>
<dbReference type="Proteomes" id="UP000294508">
    <property type="component" value="Unassembled WGS sequence"/>
</dbReference>
<dbReference type="EMBL" id="SLWN01000006">
    <property type="protein sequence ID" value="TCO28339.1"/>
    <property type="molecule type" value="Genomic_DNA"/>
</dbReference>
<comment type="caution">
    <text evidence="1">The sequence shown here is derived from an EMBL/GenBank/DDBJ whole genome shotgun (WGS) entry which is preliminary data.</text>
</comment>
<dbReference type="InterPro" id="IPR003718">
    <property type="entry name" value="OsmC/Ohr_fam"/>
</dbReference>
<dbReference type="InterPro" id="IPR052924">
    <property type="entry name" value="OsmC/Ohr_hydroprdx_reductase"/>
</dbReference>
<proteinExistence type="predicted"/>
<dbReference type="OrthoDB" id="9811389at2"/>
<dbReference type="Gene3D" id="3.30.300.20">
    <property type="match status" value="1"/>
</dbReference>
<dbReference type="Pfam" id="PF02566">
    <property type="entry name" value="OsmC"/>
    <property type="match status" value="1"/>
</dbReference>